<dbReference type="NCBIfam" id="NF005932">
    <property type="entry name" value="PRK07956.1"/>
    <property type="match status" value="1"/>
</dbReference>
<dbReference type="PATRIC" id="fig|1125725.3.peg.2476"/>
<dbReference type="SUPFAM" id="SSF50249">
    <property type="entry name" value="Nucleic acid-binding proteins"/>
    <property type="match status" value="1"/>
</dbReference>
<comment type="caution">
    <text evidence="14">The sequence shown here is derived from an EMBL/GenBank/DDBJ whole genome shotgun (WGS) entry which is preliminary data.</text>
</comment>
<dbReference type="InterPro" id="IPR004150">
    <property type="entry name" value="NAD_DNA_ligase_OB"/>
</dbReference>
<feature type="domain" description="BRCT" evidence="13">
    <location>
        <begin position="572"/>
        <end position="652"/>
    </location>
</feature>
<dbReference type="STRING" id="1125725.HMPREF1325_1722"/>
<feature type="binding site" evidence="11">
    <location>
        <position position="300"/>
    </location>
    <ligand>
        <name>NAD(+)</name>
        <dbReference type="ChEBI" id="CHEBI:57540"/>
    </ligand>
</feature>
<comment type="cofactor">
    <cofactor evidence="11">
        <name>Mg(2+)</name>
        <dbReference type="ChEBI" id="CHEBI:18420"/>
    </cofactor>
    <cofactor evidence="11">
        <name>Mn(2+)</name>
        <dbReference type="ChEBI" id="CHEBI:29035"/>
    </cofactor>
</comment>
<dbReference type="InterPro" id="IPR001679">
    <property type="entry name" value="DNA_ligase"/>
</dbReference>
<dbReference type="InterPro" id="IPR010994">
    <property type="entry name" value="RuvA_2-like"/>
</dbReference>
<feature type="binding site" evidence="11">
    <location>
        <position position="279"/>
    </location>
    <ligand>
        <name>NAD(+)</name>
        <dbReference type="ChEBI" id="CHEBI:57540"/>
    </ligand>
</feature>
<dbReference type="InterPro" id="IPR013839">
    <property type="entry name" value="DNAligase_adenylation"/>
</dbReference>
<dbReference type="InterPro" id="IPR018239">
    <property type="entry name" value="DNA_ligase_AS"/>
</dbReference>
<feature type="binding site" evidence="11">
    <location>
        <position position="137"/>
    </location>
    <ligand>
        <name>NAD(+)</name>
        <dbReference type="ChEBI" id="CHEBI:57540"/>
    </ligand>
</feature>
<dbReference type="InterPro" id="IPR036420">
    <property type="entry name" value="BRCT_dom_sf"/>
</dbReference>
<dbReference type="Gene3D" id="1.10.287.610">
    <property type="entry name" value="Helix hairpin bin"/>
    <property type="match status" value="1"/>
</dbReference>
<dbReference type="GO" id="GO:0046872">
    <property type="term" value="F:metal ion binding"/>
    <property type="evidence" value="ECO:0007669"/>
    <property type="project" value="UniProtKB-KW"/>
</dbReference>
<keyword evidence="8 11" id="KW-0520">NAD</keyword>
<dbReference type="EMBL" id="AVQI01000080">
    <property type="protein sequence ID" value="ERJ98584.1"/>
    <property type="molecule type" value="Genomic_DNA"/>
</dbReference>
<feature type="binding site" evidence="11">
    <location>
        <position position="407"/>
    </location>
    <ligand>
        <name>Zn(2+)</name>
        <dbReference type="ChEBI" id="CHEBI:29105"/>
    </ligand>
</feature>
<dbReference type="GO" id="GO:0006281">
    <property type="term" value="P:DNA repair"/>
    <property type="evidence" value="ECO:0007669"/>
    <property type="project" value="UniProtKB-KW"/>
</dbReference>
<evidence type="ECO:0000256" key="8">
    <source>
        <dbReference type="ARBA" id="ARBA00023027"/>
    </source>
</evidence>
<evidence type="ECO:0000256" key="11">
    <source>
        <dbReference type="HAMAP-Rule" id="MF_01588"/>
    </source>
</evidence>
<gene>
    <name evidence="11 14" type="primary">ligA</name>
    <name evidence="15" type="ORF">HMPREF0860_0313</name>
    <name evidence="14" type="ORF">HMPREF1325_1722</name>
</gene>
<keyword evidence="6 11" id="KW-0862">Zinc</keyword>
<dbReference type="SMART" id="SM00532">
    <property type="entry name" value="LIGANc"/>
    <property type="match status" value="1"/>
</dbReference>
<evidence type="ECO:0000313" key="16">
    <source>
        <dbReference type="Proteomes" id="UP000016412"/>
    </source>
</evidence>
<dbReference type="Pfam" id="PF03120">
    <property type="entry name" value="OB_DNA_ligase"/>
    <property type="match status" value="1"/>
</dbReference>
<dbReference type="RefSeq" id="WP_021331429.1">
    <property type="nucleotide sequence ID" value="NZ_AUZJ01000066.1"/>
</dbReference>
<keyword evidence="7 11" id="KW-0460">Magnesium</keyword>
<feature type="binding site" evidence="11">
    <location>
        <begin position="89"/>
        <end position="90"/>
    </location>
    <ligand>
        <name>NAD(+)</name>
        <dbReference type="ChEBI" id="CHEBI:57540"/>
    </ligand>
</feature>
<dbReference type="CDD" id="cd17748">
    <property type="entry name" value="BRCT_DNA_ligase_like"/>
    <property type="match status" value="1"/>
</dbReference>
<feature type="binding site" evidence="11">
    <location>
        <position position="173"/>
    </location>
    <ligand>
        <name>NAD(+)</name>
        <dbReference type="ChEBI" id="CHEBI:57540"/>
    </ligand>
</feature>
<sequence length="652" mass="71227">MDELFASDTAEAQNRASETEQKKRIAELQKSIRRYQKSYYNGEGEISDEAFDALWDELKSLNPSDPLLKKIGQDSGNFEKVRHIMPMGSQEKVANPEQFLSWAQKHDYGEYLVEYKLDGASLELQYKKGNLVRAVTRGDGTIGDDITANAKKMKGVIMTLPCAEDFTGAVRGEVIMTHGVHRAKYGDKANCRNAANGIMKRKDGTGSEDLEMIAYDAWAAKGEAPFRDEEEKIEWLSSCGFTVVPLAICKTADEVVAYRAGVMEKRKSLDYDIDGLVVKERTIRRDDAARARPERQIAFKFSLEEAVSVVRSVEWSKNGGTYTPVAIFDPVELAGTTVQRASLANPDTMRALGVAVGSSVVVVKRGEIIPKIESVVPNENATFPVVFPKTCETCGTALVDEGSRLFCPNKSCPKRVLHQLLKWVQIVDIRDLGETLVTSLFNAGKLSSITDIYSLTVDVLTPFFLNEESITAEKESLGAAKVVSSIGNRRRISLSAFVAGFDIEGIGETMAEKLVASGFDTLEKLLQASEADIAGVYGFAEKTAKIAVEGLSENALEMRSLVSSGTIAIIEQKAGVFAGKSFCFTGELSTMKRADAESLVKERGGICKSSVTKDLSYLVTNDKESGSSKNAKAAKFGIPVIDEKEFIKMAEG</sequence>
<protein>
    <recommendedName>
        <fullName evidence="11">DNA ligase</fullName>
        <ecNumber evidence="11">6.5.1.2</ecNumber>
    </recommendedName>
    <alternativeName>
        <fullName evidence="11">Polydeoxyribonucleotide synthase [NAD(+)]</fullName>
    </alternativeName>
</protein>
<evidence type="ECO:0000256" key="3">
    <source>
        <dbReference type="ARBA" id="ARBA00022705"/>
    </source>
</evidence>
<feature type="region of interest" description="Disordered" evidence="12">
    <location>
        <begin position="1"/>
        <end position="23"/>
    </location>
</feature>
<evidence type="ECO:0000313" key="17">
    <source>
        <dbReference type="Proteomes" id="UP000016646"/>
    </source>
</evidence>
<dbReference type="eggNOG" id="COG0272">
    <property type="taxonomic scope" value="Bacteria"/>
</dbReference>
<dbReference type="HAMAP" id="MF_01588">
    <property type="entry name" value="DNA_ligase_A"/>
    <property type="match status" value="1"/>
</dbReference>
<dbReference type="SMART" id="SM00292">
    <property type="entry name" value="BRCT"/>
    <property type="match status" value="1"/>
</dbReference>
<dbReference type="EC" id="6.5.1.2" evidence="11"/>
<dbReference type="Pfam" id="PF14520">
    <property type="entry name" value="HHH_5"/>
    <property type="match status" value="1"/>
</dbReference>
<dbReference type="SUPFAM" id="SSF47781">
    <property type="entry name" value="RuvA domain 2-like"/>
    <property type="match status" value="1"/>
</dbReference>
<dbReference type="Gene3D" id="2.40.50.140">
    <property type="entry name" value="Nucleic acid-binding proteins"/>
    <property type="match status" value="1"/>
</dbReference>
<evidence type="ECO:0000256" key="5">
    <source>
        <dbReference type="ARBA" id="ARBA00022763"/>
    </source>
</evidence>
<dbReference type="OrthoDB" id="9759736at2"/>
<proteinExistence type="inferred from homology"/>
<dbReference type="InterPro" id="IPR013840">
    <property type="entry name" value="DNAligase_N"/>
</dbReference>
<dbReference type="Gene3D" id="3.40.50.10190">
    <property type="entry name" value="BRCT domain"/>
    <property type="match status" value="1"/>
</dbReference>
<dbReference type="Pfam" id="PF01653">
    <property type="entry name" value="DNA_ligase_aden"/>
    <property type="match status" value="1"/>
</dbReference>
<feature type="binding site" evidence="11">
    <location>
        <position position="394"/>
    </location>
    <ligand>
        <name>Zn(2+)</name>
        <dbReference type="ChEBI" id="CHEBI:29105"/>
    </ligand>
</feature>
<evidence type="ECO:0000313" key="14">
    <source>
        <dbReference type="EMBL" id="ERF59537.1"/>
    </source>
</evidence>
<feature type="active site" description="N6-AMP-lysine intermediate" evidence="11">
    <location>
        <position position="116"/>
    </location>
</feature>
<dbReference type="Proteomes" id="UP000016412">
    <property type="component" value="Unassembled WGS sequence"/>
</dbReference>
<evidence type="ECO:0000256" key="2">
    <source>
        <dbReference type="ARBA" id="ARBA00022598"/>
    </source>
</evidence>
<reference evidence="16 17" key="1">
    <citation type="submission" date="2013-08" db="EMBL/GenBank/DDBJ databases">
        <authorList>
            <person name="Durkin A.S."/>
            <person name="Haft D.R."/>
            <person name="McCorrison J."/>
            <person name="Torralba M."/>
            <person name="Gillis M."/>
            <person name="Haft D.H."/>
            <person name="Methe B."/>
            <person name="Sutton G."/>
            <person name="Nelson K.E."/>
        </authorList>
    </citation>
    <scope>NUCLEOTIDE SEQUENCE [LARGE SCALE GENOMIC DNA]</scope>
    <source>
        <strain evidence="15 17">ATCC 35536</strain>
        <strain evidence="14 16">VPI DR56BR1116</strain>
    </source>
</reference>
<evidence type="ECO:0000256" key="12">
    <source>
        <dbReference type="SAM" id="MobiDB-lite"/>
    </source>
</evidence>
<keyword evidence="5 11" id="KW-0227">DNA damage</keyword>
<keyword evidence="4 11" id="KW-0479">Metal-binding</keyword>
<evidence type="ECO:0000256" key="9">
    <source>
        <dbReference type="ARBA" id="ARBA00023204"/>
    </source>
</evidence>
<dbReference type="SUPFAM" id="SSF52113">
    <property type="entry name" value="BRCT domain"/>
    <property type="match status" value="1"/>
</dbReference>
<dbReference type="GO" id="GO:0003911">
    <property type="term" value="F:DNA ligase (NAD+) activity"/>
    <property type="evidence" value="ECO:0007669"/>
    <property type="project" value="UniProtKB-UniRule"/>
</dbReference>
<name>U2MA67_TRESO</name>
<feature type="binding site" evidence="11">
    <location>
        <position position="114"/>
    </location>
    <ligand>
        <name>NAD(+)</name>
        <dbReference type="ChEBI" id="CHEBI:57540"/>
    </ligand>
</feature>
<dbReference type="PIRSF" id="PIRSF001604">
    <property type="entry name" value="LigA"/>
    <property type="match status" value="1"/>
</dbReference>
<keyword evidence="17" id="KW-1185">Reference proteome</keyword>
<evidence type="ECO:0000313" key="15">
    <source>
        <dbReference type="EMBL" id="ERJ98584.1"/>
    </source>
</evidence>
<evidence type="ECO:0000256" key="4">
    <source>
        <dbReference type="ARBA" id="ARBA00022723"/>
    </source>
</evidence>
<dbReference type="Gene3D" id="3.30.470.30">
    <property type="entry name" value="DNA ligase/mRNA capping enzyme"/>
    <property type="match status" value="1"/>
</dbReference>
<feature type="binding site" evidence="11">
    <location>
        <position position="391"/>
    </location>
    <ligand>
        <name>Zn(2+)</name>
        <dbReference type="ChEBI" id="CHEBI:29105"/>
    </ligand>
</feature>
<evidence type="ECO:0000256" key="7">
    <source>
        <dbReference type="ARBA" id="ARBA00022842"/>
    </source>
</evidence>
<dbReference type="SUPFAM" id="SSF56091">
    <property type="entry name" value="DNA ligase/mRNA capping enzyme, catalytic domain"/>
    <property type="match status" value="1"/>
</dbReference>
<feature type="binding site" evidence="11">
    <location>
        <begin position="48"/>
        <end position="52"/>
    </location>
    <ligand>
        <name>NAD(+)</name>
        <dbReference type="ChEBI" id="CHEBI:57540"/>
    </ligand>
</feature>
<keyword evidence="11" id="KW-0464">Manganese</keyword>
<evidence type="ECO:0000259" key="13">
    <source>
        <dbReference type="PROSITE" id="PS50172"/>
    </source>
</evidence>
<organism evidence="14 16">
    <name type="scientific">Treponema socranskii subsp. socranskii VPI DR56BR1116 = ATCC 35536</name>
    <dbReference type="NCBI Taxonomy" id="1125725"/>
    <lineage>
        <taxon>Bacteria</taxon>
        <taxon>Pseudomonadati</taxon>
        <taxon>Spirochaetota</taxon>
        <taxon>Spirochaetia</taxon>
        <taxon>Spirochaetales</taxon>
        <taxon>Treponemataceae</taxon>
        <taxon>Treponema</taxon>
    </lineage>
</organism>
<dbReference type="AlphaFoldDB" id="U2MA67"/>
<accession>U2MA67</accession>
<dbReference type="InterPro" id="IPR012340">
    <property type="entry name" value="NA-bd_OB-fold"/>
</dbReference>
<evidence type="ECO:0000256" key="10">
    <source>
        <dbReference type="ARBA" id="ARBA00034005"/>
    </source>
</evidence>
<comment type="similarity">
    <text evidence="11">Belongs to the NAD-dependent DNA ligase family. LigA subfamily.</text>
</comment>
<dbReference type="PROSITE" id="PS50172">
    <property type="entry name" value="BRCT"/>
    <property type="match status" value="1"/>
</dbReference>
<dbReference type="Gene3D" id="1.10.150.20">
    <property type="entry name" value="5' to 3' exonuclease, C-terminal subdomain"/>
    <property type="match status" value="2"/>
</dbReference>
<dbReference type="Pfam" id="PF00533">
    <property type="entry name" value="BRCT"/>
    <property type="match status" value="1"/>
</dbReference>
<dbReference type="InterPro" id="IPR001357">
    <property type="entry name" value="BRCT_dom"/>
</dbReference>
<dbReference type="NCBIfam" id="TIGR00575">
    <property type="entry name" value="dnlj"/>
    <property type="match status" value="1"/>
</dbReference>
<evidence type="ECO:0000256" key="1">
    <source>
        <dbReference type="ARBA" id="ARBA00004067"/>
    </source>
</evidence>
<feature type="binding site" evidence="11">
    <location>
        <position position="412"/>
    </location>
    <ligand>
        <name>Zn(2+)</name>
        <dbReference type="ChEBI" id="CHEBI:29105"/>
    </ligand>
</feature>
<keyword evidence="2 11" id="KW-0436">Ligase</keyword>
<comment type="catalytic activity">
    <reaction evidence="10 11">
        <text>NAD(+) + (deoxyribonucleotide)n-3'-hydroxyl + 5'-phospho-(deoxyribonucleotide)m = (deoxyribonucleotide)n+m + AMP + beta-nicotinamide D-nucleotide.</text>
        <dbReference type="EC" id="6.5.1.2"/>
    </reaction>
</comment>
<dbReference type="PROSITE" id="PS01055">
    <property type="entry name" value="DNA_LIGASE_N1"/>
    <property type="match status" value="1"/>
</dbReference>
<keyword evidence="3 11" id="KW-0235">DNA replication</keyword>
<dbReference type="GO" id="GO:0006260">
    <property type="term" value="P:DNA replication"/>
    <property type="evidence" value="ECO:0007669"/>
    <property type="project" value="UniProtKB-KW"/>
</dbReference>
<dbReference type="EMBL" id="AUZJ01000066">
    <property type="protein sequence ID" value="ERF59537.1"/>
    <property type="molecule type" value="Genomic_DNA"/>
</dbReference>
<keyword evidence="9 11" id="KW-0234">DNA repair</keyword>
<comment type="function">
    <text evidence="1 11">DNA ligase that catalyzes the formation of phosphodiester linkages between 5'-phosphoryl and 3'-hydroxyl groups in double-stranded DNA using NAD as a coenzyme and as the energy source for the reaction. It is essential for DNA replication and repair of damaged DNA.</text>
</comment>
<evidence type="ECO:0000256" key="6">
    <source>
        <dbReference type="ARBA" id="ARBA00022833"/>
    </source>
</evidence>
<dbReference type="Proteomes" id="UP000016646">
    <property type="component" value="Unassembled WGS sequence"/>
</dbReference>